<keyword evidence="12" id="KW-1185">Reference proteome</keyword>
<organism evidence="11 12">
    <name type="scientific">Novosphingobium subterraneum</name>
    <dbReference type="NCBI Taxonomy" id="48936"/>
    <lineage>
        <taxon>Bacteria</taxon>
        <taxon>Pseudomonadati</taxon>
        <taxon>Pseudomonadota</taxon>
        <taxon>Alphaproteobacteria</taxon>
        <taxon>Sphingomonadales</taxon>
        <taxon>Sphingomonadaceae</taxon>
        <taxon>Novosphingobium</taxon>
    </lineage>
</organism>
<keyword evidence="11" id="KW-0012">Acyltransferase</keyword>
<accession>A0A0B8ZPE9</accession>
<evidence type="ECO:0000256" key="2">
    <source>
        <dbReference type="ARBA" id="ARBA00022516"/>
    </source>
</evidence>
<evidence type="ECO:0000256" key="3">
    <source>
        <dbReference type="ARBA" id="ARBA00022679"/>
    </source>
</evidence>
<dbReference type="Pfam" id="PF02660">
    <property type="entry name" value="G3P_acyltransf"/>
    <property type="match status" value="1"/>
</dbReference>
<evidence type="ECO:0000256" key="7">
    <source>
        <dbReference type="ARBA" id="ARBA00023136"/>
    </source>
</evidence>
<comment type="function">
    <text evidence="10">Catalyzes the transfer of an acyl group from acyl-phosphate (acyl-PO(4)) to glycerol-3-phosphate (G3P) to form lysophosphatidic acid (LPA). This enzyme utilizes acyl-phosphate as fatty acyl donor, but not acyl-CoA or acyl-ACP.</text>
</comment>
<comment type="caution">
    <text evidence="10">Lacks conserved residue(s) required for the propagation of feature annotation.</text>
</comment>
<dbReference type="InterPro" id="IPR003811">
    <property type="entry name" value="G3P_acylTferase_PlsY"/>
</dbReference>
<comment type="subcellular location">
    <subcellularLocation>
        <location evidence="10">Cell membrane</location>
        <topology evidence="10">Multi-pass membrane protein</topology>
    </subcellularLocation>
</comment>
<dbReference type="EC" id="2.3.1.275" evidence="10"/>
<feature type="transmembrane region" description="Helical" evidence="10">
    <location>
        <begin position="127"/>
        <end position="150"/>
    </location>
</feature>
<dbReference type="EMBL" id="JRVC01000004">
    <property type="protein sequence ID" value="KHS48310.1"/>
    <property type="molecule type" value="Genomic_DNA"/>
</dbReference>
<keyword evidence="4 10" id="KW-0812">Transmembrane</keyword>
<dbReference type="PATRIC" id="fig|48936.3.peg.990"/>
<keyword evidence="6 10" id="KW-0443">Lipid metabolism</keyword>
<evidence type="ECO:0000256" key="9">
    <source>
        <dbReference type="ARBA" id="ARBA00023264"/>
    </source>
</evidence>
<comment type="pathway">
    <text evidence="10">Lipid metabolism; phospholipid metabolism.</text>
</comment>
<protein>
    <recommendedName>
        <fullName evidence="10">Glycerol-3-phosphate acyltransferase</fullName>
    </recommendedName>
    <alternativeName>
        <fullName evidence="10">Acyl-PO4 G3P acyltransferase</fullName>
    </alternativeName>
    <alternativeName>
        <fullName evidence="10">Acyl-phosphate--glycerol-3-phosphate acyltransferase</fullName>
    </alternativeName>
    <alternativeName>
        <fullName evidence="10">G3P acyltransferase</fullName>
        <shortName evidence="10">GPAT</shortName>
        <ecNumber evidence="10">2.3.1.275</ecNumber>
    </alternativeName>
    <alternativeName>
        <fullName evidence="10">Lysophosphatidic acid synthase</fullName>
        <shortName evidence="10">LPA synthase</shortName>
    </alternativeName>
</protein>
<dbReference type="UniPathway" id="UPA00085"/>
<evidence type="ECO:0000256" key="8">
    <source>
        <dbReference type="ARBA" id="ARBA00023209"/>
    </source>
</evidence>
<dbReference type="GO" id="GO:0043772">
    <property type="term" value="F:acyl-phosphate glycerol-3-phosphate acyltransferase activity"/>
    <property type="evidence" value="ECO:0007669"/>
    <property type="project" value="UniProtKB-UniRule"/>
</dbReference>
<evidence type="ECO:0000256" key="4">
    <source>
        <dbReference type="ARBA" id="ARBA00022692"/>
    </source>
</evidence>
<dbReference type="GO" id="GO:0008654">
    <property type="term" value="P:phospholipid biosynthetic process"/>
    <property type="evidence" value="ECO:0007669"/>
    <property type="project" value="UniProtKB-UniRule"/>
</dbReference>
<comment type="catalytic activity">
    <reaction evidence="10">
        <text>an acyl phosphate + sn-glycerol 3-phosphate = a 1-acyl-sn-glycero-3-phosphate + phosphate</text>
        <dbReference type="Rhea" id="RHEA:34075"/>
        <dbReference type="ChEBI" id="CHEBI:43474"/>
        <dbReference type="ChEBI" id="CHEBI:57597"/>
        <dbReference type="ChEBI" id="CHEBI:57970"/>
        <dbReference type="ChEBI" id="CHEBI:59918"/>
        <dbReference type="EC" id="2.3.1.275"/>
    </reaction>
</comment>
<comment type="caution">
    <text evidence="11">The sequence shown here is derived from an EMBL/GenBank/DDBJ whole genome shotgun (WGS) entry which is preliminary data.</text>
</comment>
<evidence type="ECO:0000313" key="12">
    <source>
        <dbReference type="Proteomes" id="UP000031338"/>
    </source>
</evidence>
<keyword evidence="1 10" id="KW-1003">Cell membrane</keyword>
<sequence length="210" mass="21536">MESGLFRFCGGTGYERGVETLMPLLVGYLLGSVPFGLVLTRLTGGGDLRAIGSGNIGATNVLRTGKKGVAAATLLLDMGKGLAAVLLARHLWPGSEPLAALAAVLGHCFPVWLKFKGGKGVATMMGVSLGLAWPIGLAYAVVWLGVLFASRISSLGGMSAALAAPAAALLLGCTAYAPVLALLALLVLFLHRENIARLRAGTEPRVGSKK</sequence>
<gene>
    <name evidence="10" type="primary">plsY</name>
    <name evidence="11" type="ORF">NJ75_00977</name>
</gene>
<dbReference type="HAMAP" id="MF_01043">
    <property type="entry name" value="PlsY"/>
    <property type="match status" value="1"/>
</dbReference>
<comment type="similarity">
    <text evidence="10">Belongs to the PlsY family.</text>
</comment>
<evidence type="ECO:0000313" key="11">
    <source>
        <dbReference type="EMBL" id="KHS48310.1"/>
    </source>
</evidence>
<comment type="subunit">
    <text evidence="10">Probably interacts with PlsX.</text>
</comment>
<keyword evidence="8 10" id="KW-0594">Phospholipid biosynthesis</keyword>
<dbReference type="SMART" id="SM01207">
    <property type="entry name" value="G3P_acyltransf"/>
    <property type="match status" value="1"/>
</dbReference>
<evidence type="ECO:0000256" key="10">
    <source>
        <dbReference type="HAMAP-Rule" id="MF_01043"/>
    </source>
</evidence>
<dbReference type="STRING" id="48936.NJ75_00977"/>
<evidence type="ECO:0000256" key="6">
    <source>
        <dbReference type="ARBA" id="ARBA00023098"/>
    </source>
</evidence>
<keyword evidence="2 10" id="KW-0444">Lipid biosynthesis</keyword>
<dbReference type="NCBIfam" id="TIGR00023">
    <property type="entry name" value="glycerol-3-phosphate 1-O-acyltransferase PlsY"/>
    <property type="match status" value="1"/>
</dbReference>
<reference evidence="11 12" key="1">
    <citation type="submission" date="2014-10" db="EMBL/GenBank/DDBJ databases">
        <title>Draft genome sequence of Novosphingobium subterraneum DSM 12447.</title>
        <authorList>
            <person name="Gan H.M."/>
            <person name="Gan H.Y."/>
            <person name="Savka M.A."/>
        </authorList>
    </citation>
    <scope>NUCLEOTIDE SEQUENCE [LARGE SCALE GENOMIC DNA]</scope>
    <source>
        <strain evidence="11 12">DSM 12447</strain>
    </source>
</reference>
<proteinExistence type="inferred from homology"/>
<feature type="transmembrane region" description="Helical" evidence="10">
    <location>
        <begin position="162"/>
        <end position="190"/>
    </location>
</feature>
<dbReference type="GO" id="GO:0005886">
    <property type="term" value="C:plasma membrane"/>
    <property type="evidence" value="ECO:0007669"/>
    <property type="project" value="UniProtKB-SubCell"/>
</dbReference>
<dbReference type="Proteomes" id="UP000031338">
    <property type="component" value="Unassembled WGS sequence"/>
</dbReference>
<keyword evidence="9 10" id="KW-1208">Phospholipid metabolism</keyword>
<dbReference type="PANTHER" id="PTHR30309:SF0">
    <property type="entry name" value="GLYCEROL-3-PHOSPHATE ACYLTRANSFERASE-RELATED"/>
    <property type="match status" value="1"/>
</dbReference>
<feature type="transmembrane region" description="Helical" evidence="10">
    <location>
        <begin position="20"/>
        <end position="39"/>
    </location>
</feature>
<keyword evidence="5 10" id="KW-1133">Transmembrane helix</keyword>
<dbReference type="AlphaFoldDB" id="A0A0B8ZPE9"/>
<dbReference type="PANTHER" id="PTHR30309">
    <property type="entry name" value="INNER MEMBRANE PROTEIN YGIH"/>
    <property type="match status" value="1"/>
</dbReference>
<keyword evidence="7 10" id="KW-0472">Membrane</keyword>
<evidence type="ECO:0000256" key="5">
    <source>
        <dbReference type="ARBA" id="ARBA00022989"/>
    </source>
</evidence>
<evidence type="ECO:0000256" key="1">
    <source>
        <dbReference type="ARBA" id="ARBA00022475"/>
    </source>
</evidence>
<name>A0A0B8ZPE9_9SPHN</name>
<keyword evidence="3 10" id="KW-0808">Transferase</keyword>